<feature type="chain" id="PRO_5044836591" evidence="2">
    <location>
        <begin position="18"/>
        <end position="153"/>
    </location>
</feature>
<proteinExistence type="predicted"/>
<feature type="region of interest" description="Disordered" evidence="1">
    <location>
        <begin position="80"/>
        <end position="153"/>
    </location>
</feature>
<keyword evidence="4" id="KW-1185">Reference proteome</keyword>
<name>A0ABD3XZY7_SINWO</name>
<sequence length="153" mass="16889">MKVLLFVGILAIVHASAQYDRILQRLRNTPGPEGGDQKDNDANPSDGNKVLENKITDLKEEVKGISNIILMIRTVLDDAYQSDSSEQDQNLGGGHENTETSGSNGDDQTRGLSVLLRKMKSLMDETKQEQSGGQMHSQDLSDMAKTMRKMQEP</sequence>
<feature type="compositionally biased region" description="Polar residues" evidence="1">
    <location>
        <begin position="129"/>
        <end position="140"/>
    </location>
</feature>
<dbReference type="EMBL" id="JBJQND010000001">
    <property type="protein sequence ID" value="KAL3891567.1"/>
    <property type="molecule type" value="Genomic_DNA"/>
</dbReference>
<evidence type="ECO:0000256" key="2">
    <source>
        <dbReference type="SAM" id="SignalP"/>
    </source>
</evidence>
<protein>
    <submittedName>
        <fullName evidence="3">Uncharacterized protein</fullName>
    </submittedName>
</protein>
<gene>
    <name evidence="3" type="ORF">ACJMK2_003825</name>
</gene>
<keyword evidence="2" id="KW-0732">Signal</keyword>
<reference evidence="3 4" key="1">
    <citation type="submission" date="2024-11" db="EMBL/GenBank/DDBJ databases">
        <title>Chromosome-level genome assembly of the freshwater bivalve Anodonta woodiana.</title>
        <authorList>
            <person name="Chen X."/>
        </authorList>
    </citation>
    <scope>NUCLEOTIDE SEQUENCE [LARGE SCALE GENOMIC DNA]</scope>
    <source>
        <strain evidence="3">MN2024</strain>
        <tissue evidence="3">Gills</tissue>
    </source>
</reference>
<organism evidence="3 4">
    <name type="scientific">Sinanodonta woodiana</name>
    <name type="common">Chinese pond mussel</name>
    <name type="synonym">Anodonta woodiana</name>
    <dbReference type="NCBI Taxonomy" id="1069815"/>
    <lineage>
        <taxon>Eukaryota</taxon>
        <taxon>Metazoa</taxon>
        <taxon>Spiralia</taxon>
        <taxon>Lophotrochozoa</taxon>
        <taxon>Mollusca</taxon>
        <taxon>Bivalvia</taxon>
        <taxon>Autobranchia</taxon>
        <taxon>Heteroconchia</taxon>
        <taxon>Palaeoheterodonta</taxon>
        <taxon>Unionida</taxon>
        <taxon>Unionoidea</taxon>
        <taxon>Unionidae</taxon>
        <taxon>Unioninae</taxon>
        <taxon>Sinanodonta</taxon>
    </lineage>
</organism>
<feature type="compositionally biased region" description="Polar residues" evidence="1">
    <location>
        <begin position="81"/>
        <end position="90"/>
    </location>
</feature>
<feature type="region of interest" description="Disordered" evidence="1">
    <location>
        <begin position="26"/>
        <end position="49"/>
    </location>
</feature>
<dbReference type="AlphaFoldDB" id="A0ABD3XZY7"/>
<feature type="signal peptide" evidence="2">
    <location>
        <begin position="1"/>
        <end position="17"/>
    </location>
</feature>
<comment type="caution">
    <text evidence="3">The sequence shown here is derived from an EMBL/GenBank/DDBJ whole genome shotgun (WGS) entry which is preliminary data.</text>
</comment>
<evidence type="ECO:0000256" key="1">
    <source>
        <dbReference type="SAM" id="MobiDB-lite"/>
    </source>
</evidence>
<evidence type="ECO:0000313" key="3">
    <source>
        <dbReference type="EMBL" id="KAL3891567.1"/>
    </source>
</evidence>
<accession>A0ABD3XZY7</accession>
<evidence type="ECO:0000313" key="4">
    <source>
        <dbReference type="Proteomes" id="UP001634394"/>
    </source>
</evidence>
<dbReference type="Proteomes" id="UP001634394">
    <property type="component" value="Unassembled WGS sequence"/>
</dbReference>